<evidence type="ECO:0000256" key="1">
    <source>
        <dbReference type="SAM" id="MobiDB-lite"/>
    </source>
</evidence>
<evidence type="ECO:0000313" key="2">
    <source>
        <dbReference type="EMBL" id="ROR38117.1"/>
    </source>
</evidence>
<organism evidence="2 3">
    <name type="scientific">Kitasatospora cineracea</name>
    <dbReference type="NCBI Taxonomy" id="88074"/>
    <lineage>
        <taxon>Bacteria</taxon>
        <taxon>Bacillati</taxon>
        <taxon>Actinomycetota</taxon>
        <taxon>Actinomycetes</taxon>
        <taxon>Kitasatosporales</taxon>
        <taxon>Streptomycetaceae</taxon>
        <taxon>Kitasatospora</taxon>
    </lineage>
</organism>
<dbReference type="Proteomes" id="UP000267408">
    <property type="component" value="Unassembled WGS sequence"/>
</dbReference>
<name>A0A8G1X8T0_9ACTN</name>
<gene>
    <name evidence="2" type="ORF">EDD39_6281</name>
</gene>
<dbReference type="AlphaFoldDB" id="A0A8G1X8T0"/>
<reference evidence="2 3" key="1">
    <citation type="submission" date="2018-11" db="EMBL/GenBank/DDBJ databases">
        <title>Sequencing the genomes of 1000 actinobacteria strains.</title>
        <authorList>
            <person name="Klenk H.-P."/>
        </authorList>
    </citation>
    <scope>NUCLEOTIDE SEQUENCE [LARGE SCALE GENOMIC DNA]</scope>
    <source>
        <strain evidence="2 3">DSM 44780</strain>
    </source>
</reference>
<evidence type="ECO:0000313" key="3">
    <source>
        <dbReference type="Proteomes" id="UP000267408"/>
    </source>
</evidence>
<sequence>MERTPAGAGEPDGCADADRVAARLLAEVAAAKARLTEEARAIREIDRALAAGPQRGASGPARDPAPAPAPASDPDPGAESG</sequence>
<feature type="compositionally biased region" description="Pro residues" evidence="1">
    <location>
        <begin position="63"/>
        <end position="73"/>
    </location>
</feature>
<proteinExistence type="predicted"/>
<feature type="region of interest" description="Disordered" evidence="1">
    <location>
        <begin position="46"/>
        <end position="81"/>
    </location>
</feature>
<dbReference type="RefSeq" id="WP_123562516.1">
    <property type="nucleotide sequence ID" value="NZ_RJVJ01000002.1"/>
</dbReference>
<comment type="caution">
    <text evidence="2">The sequence shown here is derived from an EMBL/GenBank/DDBJ whole genome shotgun (WGS) entry which is preliminary data.</text>
</comment>
<dbReference type="EMBL" id="RJVJ01000002">
    <property type="protein sequence ID" value="ROR38117.1"/>
    <property type="molecule type" value="Genomic_DNA"/>
</dbReference>
<accession>A0A8G1X8T0</accession>
<protein>
    <submittedName>
        <fullName evidence="2">Uncharacterized protein</fullName>
    </submittedName>
</protein>